<dbReference type="EnsemblBacteria" id="BAA10783">
    <property type="protein sequence ID" value="BAA10783"/>
    <property type="gene ID" value="BAA10783"/>
</dbReference>
<accession>Q55441</accession>
<proteinExistence type="predicted"/>
<gene>
    <name evidence="1" type="ordered locus">slr0023</name>
</gene>
<dbReference type="InParanoid" id="Q55441"/>
<dbReference type="PaxDb" id="1148-1001296"/>
<reference evidence="1 2" key="1">
    <citation type="journal article" date="1995" name="DNA Res.">
        <title>Sequence analysis of the genome of the unicellular cyanobacterium Synechocystis sp. strain PCC6803. I. Sequence features in the 1 Mb region from map positions 64% to 92% of the genome.</title>
        <authorList>
            <person name="Kaneko T."/>
            <person name="Tanaka A."/>
            <person name="Sato S."/>
            <person name="Kotani H."/>
            <person name="Sazuka T."/>
            <person name="Miyajima N."/>
            <person name="Sugiura M."/>
            <person name="Tabata S."/>
        </authorList>
    </citation>
    <scope>NUCLEOTIDE SEQUENCE [LARGE SCALE GENOMIC DNA]</scope>
    <source>
        <strain evidence="2">ATCC 27184 / PCC 6803 / Kazusa</strain>
    </source>
</reference>
<dbReference type="eggNOG" id="ENOG503153R">
    <property type="taxonomic scope" value="Bacteria"/>
</dbReference>
<keyword evidence="2" id="KW-1185">Reference proteome</keyword>
<reference evidence="1 2" key="2">
    <citation type="journal article" date="1996" name="DNA Res.">
        <title>Sequence analysis of the genome of the unicellular cyanobacterium Synechocystis sp. strain PCC6803. II. Sequence determination of the entire genome and assignment of potential protein-coding regions.</title>
        <authorList>
            <person name="Kaneko T."/>
            <person name="Sato S."/>
            <person name="Kotani H."/>
            <person name="Tanaka A."/>
            <person name="Asamizu E."/>
            <person name="Nakamura Y."/>
            <person name="Miyajima N."/>
            <person name="Hirosawa M."/>
            <person name="Sugiura M."/>
            <person name="Sasamoto S."/>
            <person name="Kimura T."/>
            <person name="Hosouchi T."/>
            <person name="Matsuno A."/>
            <person name="Muraki A."/>
            <person name="Nakazaki N."/>
            <person name="Naruo K."/>
            <person name="Okumura S."/>
            <person name="Shimpo S."/>
            <person name="Takeuchi C."/>
            <person name="Wada T."/>
            <person name="Watanabe A."/>
            <person name="Yamada M."/>
            <person name="Yasuda M."/>
            <person name="Tabata S."/>
        </authorList>
    </citation>
    <scope>NUCLEOTIDE SEQUENCE [LARGE SCALE GENOMIC DNA]</scope>
    <source>
        <strain evidence="2">ATCC 27184 / PCC 6803 / Kazusa</strain>
    </source>
</reference>
<sequence length="204" mass="23101">MFSPSSVRMPPIFVPNVPMTYVNWQALAAISELQPYFAEDVAGFQQQIEQHLPGLAAIAPEELDNLAVLRVLEVSNGCLQWAFRRQDEHCLSVEQTRECMQTVIGFIKVKKIACPSGKIIAFTPAIEQLIEQTTQLYRQAFKQNNQTAKQEYYAYSTAQFIAYGGDRLNQAQDLVEQEFSPLLTPHFVLRGKNYIAPYLQAITP</sequence>
<dbReference type="AlphaFoldDB" id="Q55441"/>
<evidence type="ECO:0000313" key="2">
    <source>
        <dbReference type="Proteomes" id="UP000001425"/>
    </source>
</evidence>
<dbReference type="EMBL" id="BA000022">
    <property type="protein sequence ID" value="BAA10783.1"/>
    <property type="molecule type" value="Genomic_DNA"/>
</dbReference>
<dbReference type="PIR" id="S75936">
    <property type="entry name" value="S75936"/>
</dbReference>
<dbReference type="KEGG" id="syn:slr0023"/>
<evidence type="ECO:0000313" key="1">
    <source>
        <dbReference type="EMBL" id="BAA10783.1"/>
    </source>
</evidence>
<name>Q55441_SYNY3</name>
<dbReference type="Proteomes" id="UP000001425">
    <property type="component" value="Chromosome"/>
</dbReference>
<dbReference type="IntAct" id="Q55441">
    <property type="interactions" value="4"/>
</dbReference>
<protein>
    <submittedName>
        <fullName evidence="1">Slr0023 protein</fullName>
    </submittedName>
</protein>
<organism evidence="1 2">
    <name type="scientific">Synechocystis sp. (strain ATCC 27184 / PCC 6803 / Kazusa)</name>
    <dbReference type="NCBI Taxonomy" id="1111708"/>
    <lineage>
        <taxon>Bacteria</taxon>
        <taxon>Bacillati</taxon>
        <taxon>Cyanobacteriota</taxon>
        <taxon>Cyanophyceae</taxon>
        <taxon>Synechococcales</taxon>
        <taxon>Merismopediaceae</taxon>
        <taxon>Synechocystis</taxon>
    </lineage>
</organism>